<dbReference type="GO" id="GO:0046872">
    <property type="term" value="F:metal ion binding"/>
    <property type="evidence" value="ECO:0007669"/>
    <property type="project" value="UniProtKB-KW"/>
</dbReference>
<sequence>MTKYDAVGVEELEAGACKIVTIAGKSIGVYYNGKEYYAIRNVCPHQQVELCKGKFTGTTLESRPHEYIYGREGEILTCPWHAWEFDVKTGKALVDPDRYRVKVYEVSVENNRVWVHVD</sequence>
<evidence type="ECO:0000256" key="3">
    <source>
        <dbReference type="ARBA" id="ARBA00023004"/>
    </source>
</evidence>
<feature type="domain" description="Rieske" evidence="5">
    <location>
        <begin position="4"/>
        <end position="115"/>
    </location>
</feature>
<dbReference type="PANTHER" id="PTHR21496:SF23">
    <property type="entry name" value="3-PHENYLPROPIONATE_CINNAMIC ACID DIOXYGENASE FERREDOXIN SUBUNIT"/>
    <property type="match status" value="1"/>
</dbReference>
<dbReference type="Gene3D" id="2.102.10.10">
    <property type="entry name" value="Rieske [2Fe-2S] iron-sulphur domain"/>
    <property type="match status" value="1"/>
</dbReference>
<evidence type="ECO:0000256" key="2">
    <source>
        <dbReference type="ARBA" id="ARBA00022723"/>
    </source>
</evidence>
<reference evidence="7" key="2">
    <citation type="submission" date="2015-12" db="EMBL/GenBank/DDBJ databases">
        <authorList>
            <person name="Shamseldin A."/>
            <person name="Moawad H."/>
            <person name="Abd El-Rahim W.M."/>
            <person name="Sadowsky M.J."/>
        </authorList>
    </citation>
    <scope>NUCLEOTIDE SEQUENCE</scope>
    <source>
        <strain evidence="7">32O-Y</strain>
    </source>
</reference>
<evidence type="ECO:0000256" key="4">
    <source>
        <dbReference type="ARBA" id="ARBA00023014"/>
    </source>
</evidence>
<dbReference type="GO" id="GO:0016705">
    <property type="term" value="F:oxidoreductase activity, acting on paired donors, with incorporation or reduction of molecular oxygen"/>
    <property type="evidence" value="ECO:0007669"/>
    <property type="project" value="UniProtKB-ARBA"/>
</dbReference>
<keyword evidence="8" id="KW-1185">Reference proteome</keyword>
<keyword evidence="3" id="KW-0408">Iron</keyword>
<organism evidence="7 8">
    <name type="scientific">Paenibacillus naphthalenovorans</name>
    <dbReference type="NCBI Taxonomy" id="162209"/>
    <lineage>
        <taxon>Bacteria</taxon>
        <taxon>Bacillati</taxon>
        <taxon>Bacillota</taxon>
        <taxon>Bacilli</taxon>
        <taxon>Bacillales</taxon>
        <taxon>Paenibacillaceae</taxon>
        <taxon>Paenibacillus</taxon>
    </lineage>
</organism>
<dbReference type="KEGG" id="pnp:IJ22_46580"/>
<keyword evidence="2" id="KW-0479">Metal-binding</keyword>
<dbReference type="InterPro" id="IPR036922">
    <property type="entry name" value="Rieske_2Fe-2S_sf"/>
</dbReference>
<dbReference type="PROSITE" id="PS51296">
    <property type="entry name" value="RIESKE"/>
    <property type="match status" value="1"/>
</dbReference>
<dbReference type="Proteomes" id="UP000061660">
    <property type="component" value="Chromosome"/>
</dbReference>
<dbReference type="STRING" id="162209.IJ22_46430"/>
<gene>
    <name evidence="6" type="ORF">IJ22_46430</name>
    <name evidence="7" type="ORF">IJ22_46580</name>
</gene>
<keyword evidence="1" id="KW-0001">2Fe-2S</keyword>
<reference evidence="8" key="1">
    <citation type="submission" date="2015-12" db="EMBL/GenBank/DDBJ databases">
        <title>Complete genome sequences of two moderately thermophilic Paenibacillus species.</title>
        <authorList>
            <person name="Butler R.III."/>
            <person name="Wang J."/>
            <person name="Stark B.C."/>
            <person name="Pombert J.-F."/>
        </authorList>
    </citation>
    <scope>NUCLEOTIDE SEQUENCE [LARGE SCALE GENOMIC DNA]</scope>
    <source>
        <strain evidence="8">32O-Y</strain>
    </source>
</reference>
<evidence type="ECO:0000313" key="6">
    <source>
        <dbReference type="EMBL" id="ALS24909.1"/>
    </source>
</evidence>
<dbReference type="OrthoDB" id="9795104at2"/>
<evidence type="ECO:0000313" key="8">
    <source>
        <dbReference type="Proteomes" id="UP000061660"/>
    </source>
</evidence>
<dbReference type="PANTHER" id="PTHR21496">
    <property type="entry name" value="FERREDOXIN-RELATED"/>
    <property type="match status" value="1"/>
</dbReference>
<dbReference type="GO" id="GO:0004497">
    <property type="term" value="F:monooxygenase activity"/>
    <property type="evidence" value="ECO:0007669"/>
    <property type="project" value="UniProtKB-ARBA"/>
</dbReference>
<name>A0A0U2UPF3_9BACL</name>
<reference evidence="7 8" key="3">
    <citation type="journal article" date="2016" name="Genome Announc.">
        <title>Complete Genome Sequences of Two Interactive Moderate Thermophiles, Paenibacillus napthalenovorans 32O-Y and Paenibacillus sp. 32O-W.</title>
        <authorList>
            <person name="Butler R.R.III."/>
            <person name="Wang J."/>
            <person name="Stark B.C."/>
            <person name="Pombert J.F."/>
        </authorList>
    </citation>
    <scope>NUCLEOTIDE SEQUENCE [LARGE SCALE GENOMIC DNA]</scope>
    <source>
        <strain evidence="7 8">32O-Y</strain>
    </source>
</reference>
<dbReference type="EMBL" id="CP013652">
    <property type="protein sequence ID" value="ALS24924.1"/>
    <property type="molecule type" value="Genomic_DNA"/>
</dbReference>
<dbReference type="AlphaFoldDB" id="A0A0U2UPF3"/>
<dbReference type="Pfam" id="PF00355">
    <property type="entry name" value="Rieske"/>
    <property type="match status" value="1"/>
</dbReference>
<dbReference type="KEGG" id="pnp:IJ22_46430"/>
<keyword evidence="4" id="KW-0411">Iron-sulfur</keyword>
<dbReference type="RefSeq" id="WP_062410398.1">
    <property type="nucleotide sequence ID" value="NZ_BJCS01000014.1"/>
</dbReference>
<dbReference type="InterPro" id="IPR017941">
    <property type="entry name" value="Rieske_2Fe-2S"/>
</dbReference>
<proteinExistence type="predicted"/>
<dbReference type="EMBL" id="CP013652">
    <property type="protein sequence ID" value="ALS24909.1"/>
    <property type="molecule type" value="Genomic_DNA"/>
</dbReference>
<evidence type="ECO:0000313" key="7">
    <source>
        <dbReference type="EMBL" id="ALS24924.1"/>
    </source>
</evidence>
<dbReference type="PATRIC" id="fig|162209.4.peg.4883"/>
<protein>
    <submittedName>
        <fullName evidence="7">2Fe-2S ferredoxin</fullName>
    </submittedName>
</protein>
<accession>A0A0U2UPF3</accession>
<evidence type="ECO:0000256" key="1">
    <source>
        <dbReference type="ARBA" id="ARBA00022714"/>
    </source>
</evidence>
<evidence type="ECO:0000259" key="5">
    <source>
        <dbReference type="PROSITE" id="PS51296"/>
    </source>
</evidence>
<dbReference type="GO" id="GO:0051537">
    <property type="term" value="F:2 iron, 2 sulfur cluster binding"/>
    <property type="evidence" value="ECO:0007669"/>
    <property type="project" value="UniProtKB-KW"/>
</dbReference>
<dbReference type="SUPFAM" id="SSF50022">
    <property type="entry name" value="ISP domain"/>
    <property type="match status" value="1"/>
</dbReference>